<comment type="catalytic activity">
    <reaction evidence="1 6">
        <text>beta-D-ribopyranose = beta-D-ribofuranose</text>
        <dbReference type="Rhea" id="RHEA:25432"/>
        <dbReference type="ChEBI" id="CHEBI:27476"/>
        <dbReference type="ChEBI" id="CHEBI:47002"/>
        <dbReference type="EC" id="5.4.99.62"/>
    </reaction>
</comment>
<dbReference type="PATRIC" id="fig|1555112.3.peg.1968"/>
<dbReference type="PANTHER" id="PTHR37831">
    <property type="entry name" value="D-RIBOSE PYRANASE"/>
    <property type="match status" value="1"/>
</dbReference>
<reference evidence="8" key="2">
    <citation type="journal article" date="2016" name="Int. J. Syst. Evol. Microbiol.">
        <title>Complete genome sequence and cell structure of Limnochorda pilosa, a Gram-negative spore-former within the phylum Firmicutes.</title>
        <authorList>
            <person name="Watanabe M."/>
            <person name="Kojima H."/>
            <person name="Fukui M."/>
        </authorList>
    </citation>
    <scope>NUCLEOTIDE SEQUENCE [LARGE SCALE GENOMIC DNA]</scope>
    <source>
        <strain evidence="8">HC45</strain>
    </source>
</reference>
<proteinExistence type="inferred from homology"/>
<dbReference type="UniPathway" id="UPA00916">
    <property type="reaction ID" value="UER00888"/>
</dbReference>
<dbReference type="EMBL" id="AP014924">
    <property type="protein sequence ID" value="BAS27776.1"/>
    <property type="molecule type" value="Genomic_DNA"/>
</dbReference>
<dbReference type="InterPro" id="IPR023750">
    <property type="entry name" value="RbsD-like_sf"/>
</dbReference>
<dbReference type="PANTHER" id="PTHR37831:SF1">
    <property type="entry name" value="D-RIBOSE PYRANASE"/>
    <property type="match status" value="1"/>
</dbReference>
<dbReference type="GO" id="GO:0005829">
    <property type="term" value="C:cytosol"/>
    <property type="evidence" value="ECO:0007669"/>
    <property type="project" value="TreeGrafter"/>
</dbReference>
<dbReference type="InterPro" id="IPR023064">
    <property type="entry name" value="D-ribose_pyranase"/>
</dbReference>
<feature type="binding site" evidence="6">
    <location>
        <position position="97"/>
    </location>
    <ligand>
        <name>substrate</name>
    </ligand>
</feature>
<dbReference type="EC" id="5.4.99.62" evidence="2 6"/>
<evidence type="ECO:0000313" key="8">
    <source>
        <dbReference type="Proteomes" id="UP000065807"/>
    </source>
</evidence>
<sequence>MRRRGILHPQLARILSEMGHTDGLVVADAGLPIPRGVERVDLGFLPGQPPFLAVVEAVLAELSVEGAILAEEIQSANPEVLREVLARLEAPVTYVPHEAFKERVASARAVVRTGECTPYANVILFSGTRGVFPG</sequence>
<name>A0A0K2SKY1_LIMPI</name>
<dbReference type="OrthoDB" id="9805009at2"/>
<evidence type="ECO:0000256" key="6">
    <source>
        <dbReference type="HAMAP-Rule" id="MF_01661"/>
    </source>
</evidence>
<evidence type="ECO:0000256" key="2">
    <source>
        <dbReference type="ARBA" id="ARBA00012862"/>
    </source>
</evidence>
<comment type="similarity">
    <text evidence="6">Belongs to the RbsD / FucU family. RbsD subfamily.</text>
</comment>
<dbReference type="Pfam" id="PF05025">
    <property type="entry name" value="RbsD_FucU"/>
    <property type="match status" value="1"/>
</dbReference>
<gene>
    <name evidence="6" type="primary">rbsD</name>
    <name evidence="7" type="ORF">LIP_1935</name>
</gene>
<dbReference type="NCBIfam" id="NF008761">
    <property type="entry name" value="PRK11797.1"/>
    <property type="match status" value="1"/>
</dbReference>
<keyword evidence="4 6" id="KW-0413">Isomerase</keyword>
<dbReference type="AlphaFoldDB" id="A0A0K2SKY1"/>
<comment type="subcellular location">
    <subcellularLocation>
        <location evidence="6">Cytoplasm</location>
    </subcellularLocation>
</comment>
<dbReference type="RefSeq" id="WP_068137111.1">
    <property type="nucleotide sequence ID" value="NZ_AP014924.1"/>
</dbReference>
<dbReference type="Proteomes" id="UP000065807">
    <property type="component" value="Chromosome"/>
</dbReference>
<dbReference type="HAMAP" id="MF_01661">
    <property type="entry name" value="D_rib_pyranase"/>
    <property type="match status" value="1"/>
</dbReference>
<reference evidence="8" key="1">
    <citation type="submission" date="2015-07" db="EMBL/GenBank/DDBJ databases">
        <title>Complete genome sequence and phylogenetic analysis of Limnochorda pilosa.</title>
        <authorList>
            <person name="Watanabe M."/>
            <person name="Kojima H."/>
            <person name="Fukui M."/>
        </authorList>
    </citation>
    <scope>NUCLEOTIDE SEQUENCE [LARGE SCALE GENOMIC DNA]</scope>
    <source>
        <strain evidence="8">HC45</strain>
    </source>
</reference>
<evidence type="ECO:0000256" key="5">
    <source>
        <dbReference type="ARBA" id="ARBA00023277"/>
    </source>
</evidence>
<dbReference type="STRING" id="1555112.LIP_1935"/>
<dbReference type="GO" id="GO:0048029">
    <property type="term" value="F:monosaccharide binding"/>
    <property type="evidence" value="ECO:0007669"/>
    <property type="project" value="InterPro"/>
</dbReference>
<evidence type="ECO:0000313" key="7">
    <source>
        <dbReference type="EMBL" id="BAS27776.1"/>
    </source>
</evidence>
<keyword evidence="3 6" id="KW-0963">Cytoplasm</keyword>
<feature type="binding site" evidence="6">
    <location>
        <position position="28"/>
    </location>
    <ligand>
        <name>substrate</name>
    </ligand>
</feature>
<comment type="function">
    <text evidence="6">Catalyzes the interconversion of beta-pyran and beta-furan forms of D-ribose.</text>
</comment>
<dbReference type="Gene3D" id="3.40.1650.10">
    <property type="entry name" value="RbsD-like domain"/>
    <property type="match status" value="1"/>
</dbReference>
<dbReference type="GO" id="GO:0062193">
    <property type="term" value="F:D-ribose pyranase activity"/>
    <property type="evidence" value="ECO:0007669"/>
    <property type="project" value="UniProtKB-EC"/>
</dbReference>
<dbReference type="InterPro" id="IPR007721">
    <property type="entry name" value="RbsD_FucU"/>
</dbReference>
<dbReference type="GO" id="GO:0016872">
    <property type="term" value="F:intramolecular lyase activity"/>
    <property type="evidence" value="ECO:0007669"/>
    <property type="project" value="UniProtKB-UniRule"/>
</dbReference>
<evidence type="ECO:0000256" key="3">
    <source>
        <dbReference type="ARBA" id="ARBA00022490"/>
    </source>
</evidence>
<accession>A0A0K2SKY1</accession>
<feature type="binding site" evidence="6">
    <location>
        <begin position="119"/>
        <end position="121"/>
    </location>
    <ligand>
        <name>substrate</name>
    </ligand>
</feature>
<dbReference type="SUPFAM" id="SSF102546">
    <property type="entry name" value="RbsD-like"/>
    <property type="match status" value="1"/>
</dbReference>
<keyword evidence="8" id="KW-1185">Reference proteome</keyword>
<comment type="pathway">
    <text evidence="6">Carbohydrate metabolism; D-ribose degradation; D-ribose 5-phosphate from beta-D-ribopyranose: step 1/2.</text>
</comment>
<feature type="active site" description="Proton donor" evidence="6">
    <location>
        <position position="20"/>
    </location>
</feature>
<evidence type="ECO:0000256" key="1">
    <source>
        <dbReference type="ARBA" id="ARBA00000223"/>
    </source>
</evidence>
<comment type="subunit">
    <text evidence="6">Homodecamer.</text>
</comment>
<protein>
    <recommendedName>
        <fullName evidence="2 6">D-ribose pyranase</fullName>
        <ecNumber evidence="2 6">5.4.99.62</ecNumber>
    </recommendedName>
</protein>
<evidence type="ECO:0000256" key="4">
    <source>
        <dbReference type="ARBA" id="ARBA00023235"/>
    </source>
</evidence>
<organism evidence="7 8">
    <name type="scientific">Limnochorda pilosa</name>
    <dbReference type="NCBI Taxonomy" id="1555112"/>
    <lineage>
        <taxon>Bacteria</taxon>
        <taxon>Bacillati</taxon>
        <taxon>Bacillota</taxon>
        <taxon>Limnochordia</taxon>
        <taxon>Limnochordales</taxon>
        <taxon>Limnochordaceae</taxon>
        <taxon>Limnochorda</taxon>
    </lineage>
</organism>
<keyword evidence="5 6" id="KW-0119">Carbohydrate metabolism</keyword>
<dbReference type="KEGG" id="lpil:LIP_1935"/>
<dbReference type="GO" id="GO:0019303">
    <property type="term" value="P:D-ribose catabolic process"/>
    <property type="evidence" value="ECO:0007669"/>
    <property type="project" value="UniProtKB-UniRule"/>
</dbReference>